<evidence type="ECO:0000313" key="4">
    <source>
        <dbReference type="Proteomes" id="UP000663851"/>
    </source>
</evidence>
<protein>
    <recommendedName>
        <fullName evidence="1">Helicase C-terminal domain-containing protein</fullName>
    </recommendedName>
</protein>
<dbReference type="PANTHER" id="PTHR18934:SF267">
    <property type="entry name" value="ATP-DEPENDENT RNA HELICASE YLR419W-RELATED"/>
    <property type="match status" value="1"/>
</dbReference>
<evidence type="ECO:0000313" key="2">
    <source>
        <dbReference type="EMBL" id="CAF3390537.1"/>
    </source>
</evidence>
<dbReference type="EMBL" id="CAJNYD010002067">
    <property type="protein sequence ID" value="CAF3390537.1"/>
    <property type="molecule type" value="Genomic_DNA"/>
</dbReference>
<feature type="domain" description="Helicase C-terminal" evidence="1">
    <location>
        <begin position="57"/>
        <end position="215"/>
    </location>
</feature>
<dbReference type="Gene3D" id="3.40.50.300">
    <property type="entry name" value="P-loop containing nucleotide triphosphate hydrolases"/>
    <property type="match status" value="1"/>
</dbReference>
<proteinExistence type="predicted"/>
<dbReference type="AlphaFoldDB" id="A0A821A285"/>
<evidence type="ECO:0000259" key="1">
    <source>
        <dbReference type="PROSITE" id="PS51194"/>
    </source>
</evidence>
<dbReference type="PANTHER" id="PTHR18934">
    <property type="entry name" value="ATP-DEPENDENT RNA HELICASE"/>
    <property type="match status" value="1"/>
</dbReference>
<dbReference type="GO" id="GO:0004386">
    <property type="term" value="F:helicase activity"/>
    <property type="evidence" value="ECO:0007669"/>
    <property type="project" value="TreeGrafter"/>
</dbReference>
<dbReference type="EMBL" id="CAJOBO010007169">
    <property type="protein sequence ID" value="CAF4570766.1"/>
    <property type="molecule type" value="Genomic_DNA"/>
</dbReference>
<sequence length="262" mass="30138">KNPHLHSKLKIIISSATLNPCIAQLFFEFKFHEIQIKTSTLNRINENSYFSENVIDLVARLYQQIEREEQILCFVKSNTEVTQSIKLLKLLKGLSAFPLIQSQSSMEQQQLIKTKQIFFSTAVAETSLTFHSLKYVIDTGLIHMPVYDPLTDSTELREMNAAESTIKQRQGRLGRTRPGEYYPLYTFDPKNKKFPEPQICQTELSNIEFSLRRLPLKCGLNDLKKWLPNAPSEQATDTAIKRLHQLAKTILLSTSFFPEISL</sequence>
<dbReference type="Proteomes" id="UP000663833">
    <property type="component" value="Unassembled WGS sequence"/>
</dbReference>
<gene>
    <name evidence="3" type="ORF">HFQ381_LOCUS31994</name>
    <name evidence="2" type="ORF">LUA448_LOCUS16625</name>
</gene>
<dbReference type="SUPFAM" id="SSF52540">
    <property type="entry name" value="P-loop containing nucleoside triphosphate hydrolases"/>
    <property type="match status" value="1"/>
</dbReference>
<dbReference type="Pfam" id="PF00271">
    <property type="entry name" value="Helicase_C"/>
    <property type="match status" value="1"/>
</dbReference>
<dbReference type="PROSITE" id="PS51194">
    <property type="entry name" value="HELICASE_CTER"/>
    <property type="match status" value="1"/>
</dbReference>
<dbReference type="GO" id="GO:0003723">
    <property type="term" value="F:RNA binding"/>
    <property type="evidence" value="ECO:0007669"/>
    <property type="project" value="TreeGrafter"/>
</dbReference>
<organism evidence="3 4">
    <name type="scientific">Rotaria socialis</name>
    <dbReference type="NCBI Taxonomy" id="392032"/>
    <lineage>
        <taxon>Eukaryota</taxon>
        <taxon>Metazoa</taxon>
        <taxon>Spiralia</taxon>
        <taxon>Gnathifera</taxon>
        <taxon>Rotifera</taxon>
        <taxon>Eurotatoria</taxon>
        <taxon>Bdelloidea</taxon>
        <taxon>Philodinida</taxon>
        <taxon>Philodinidae</taxon>
        <taxon>Rotaria</taxon>
    </lineage>
</organism>
<name>A0A821A285_9BILA</name>
<comment type="caution">
    <text evidence="3">The sequence shown here is derived from an EMBL/GenBank/DDBJ whole genome shotgun (WGS) entry which is preliminary data.</text>
</comment>
<evidence type="ECO:0000313" key="3">
    <source>
        <dbReference type="EMBL" id="CAF4570766.1"/>
    </source>
</evidence>
<feature type="non-terminal residue" evidence="3">
    <location>
        <position position="1"/>
    </location>
</feature>
<accession>A0A821A285</accession>
<reference evidence="3" key="1">
    <citation type="submission" date="2021-02" db="EMBL/GenBank/DDBJ databases">
        <authorList>
            <person name="Nowell W R."/>
        </authorList>
    </citation>
    <scope>NUCLEOTIDE SEQUENCE</scope>
</reference>
<dbReference type="InterPro" id="IPR001650">
    <property type="entry name" value="Helicase_C-like"/>
</dbReference>
<dbReference type="InterPro" id="IPR027417">
    <property type="entry name" value="P-loop_NTPase"/>
</dbReference>
<dbReference type="Proteomes" id="UP000663851">
    <property type="component" value="Unassembled WGS sequence"/>
</dbReference>